<dbReference type="SUPFAM" id="SSF57938">
    <property type="entry name" value="DnaJ/Hsp40 cysteine-rich domain"/>
    <property type="match status" value="1"/>
</dbReference>
<dbReference type="PANTHER" id="PTHR15852">
    <property type="entry name" value="PLASTID TRANSCRIPTIONALLY ACTIVE PROTEIN"/>
    <property type="match status" value="1"/>
</dbReference>
<evidence type="ECO:0000313" key="3">
    <source>
        <dbReference type="Proteomes" id="UP001358586"/>
    </source>
</evidence>
<dbReference type="PANTHER" id="PTHR15852:SF29">
    <property type="entry name" value="PLASTID TRANSCRIPTIONALLY ACTIVE PROTEIN"/>
    <property type="match status" value="1"/>
</dbReference>
<keyword evidence="1" id="KW-0472">Membrane</keyword>
<accession>A0ABR0PS58</accession>
<sequence length="270" mass="29760">MIPKQFRILGKGAAIVFGGFMTLNLAATVAIGAFRSVAERNRRKFALPCGVCKGKGFYLCKLCNGNATIKWSPLYDPIHINPCVCPTCDGNRVQRCLNCLGKEPYSSCFIIYVTQSSWQSENQEAISQCNEKTTIGLHVLRAAVGHDPSLHDGCQVTVIYSTIQFANPIKSSQFVIIFPYNVAAISPWNAISYYCTQHLSLCDSSTSTSDEASTSTSPIIMWKTAELWVTTEPESCVSFDEKCDVKFLKEKFFGDDGTKSSINKPLTSKL</sequence>
<evidence type="ECO:0000313" key="2">
    <source>
        <dbReference type="EMBL" id="KAK5829816.1"/>
    </source>
</evidence>
<gene>
    <name evidence="2" type="ORF">PVK06_013609</name>
</gene>
<feature type="transmembrane region" description="Helical" evidence="1">
    <location>
        <begin position="12"/>
        <end position="34"/>
    </location>
</feature>
<organism evidence="2 3">
    <name type="scientific">Gossypium arboreum</name>
    <name type="common">Tree cotton</name>
    <name type="synonym">Gossypium nanking</name>
    <dbReference type="NCBI Taxonomy" id="29729"/>
    <lineage>
        <taxon>Eukaryota</taxon>
        <taxon>Viridiplantae</taxon>
        <taxon>Streptophyta</taxon>
        <taxon>Embryophyta</taxon>
        <taxon>Tracheophyta</taxon>
        <taxon>Spermatophyta</taxon>
        <taxon>Magnoliopsida</taxon>
        <taxon>eudicotyledons</taxon>
        <taxon>Gunneridae</taxon>
        <taxon>Pentapetalae</taxon>
        <taxon>rosids</taxon>
        <taxon>malvids</taxon>
        <taxon>Malvales</taxon>
        <taxon>Malvaceae</taxon>
        <taxon>Malvoideae</taxon>
        <taxon>Gossypium</taxon>
    </lineage>
</organism>
<name>A0ABR0PS58_GOSAR</name>
<comment type="caution">
    <text evidence="2">The sequence shown here is derived from an EMBL/GenBank/DDBJ whole genome shotgun (WGS) entry which is preliminary data.</text>
</comment>
<keyword evidence="3" id="KW-1185">Reference proteome</keyword>
<evidence type="ECO:0000256" key="1">
    <source>
        <dbReference type="SAM" id="Phobius"/>
    </source>
</evidence>
<keyword evidence="1" id="KW-1133">Transmembrane helix</keyword>
<dbReference type="EMBL" id="JARKNE010000005">
    <property type="protein sequence ID" value="KAK5829816.1"/>
    <property type="molecule type" value="Genomic_DNA"/>
</dbReference>
<proteinExistence type="predicted"/>
<protein>
    <submittedName>
        <fullName evidence="2">Uncharacterized protein</fullName>
    </submittedName>
</protein>
<dbReference type="InterPro" id="IPR036410">
    <property type="entry name" value="HSP_DnaJ_Cys-rich_dom_sf"/>
</dbReference>
<keyword evidence="1" id="KW-0812">Transmembrane</keyword>
<reference evidence="2 3" key="1">
    <citation type="submission" date="2023-03" db="EMBL/GenBank/DDBJ databases">
        <title>WGS of Gossypium arboreum.</title>
        <authorList>
            <person name="Yu D."/>
        </authorList>
    </citation>
    <scope>NUCLEOTIDE SEQUENCE [LARGE SCALE GENOMIC DNA]</scope>
    <source>
        <tissue evidence="2">Leaf</tissue>
    </source>
</reference>
<dbReference type="Proteomes" id="UP001358586">
    <property type="component" value="Chromosome 5"/>
</dbReference>